<dbReference type="GO" id="GO:0051726">
    <property type="term" value="P:regulation of cell cycle"/>
    <property type="evidence" value="ECO:0007669"/>
    <property type="project" value="InterPro"/>
</dbReference>
<dbReference type="EMBL" id="JAODUO010000004">
    <property type="protein sequence ID" value="KAK2193979.1"/>
    <property type="molecule type" value="Genomic_DNA"/>
</dbReference>
<dbReference type="AlphaFoldDB" id="A0AAD9PFQ4"/>
<dbReference type="PANTHER" id="PTHR22896:SF0">
    <property type="entry name" value="CYCLIN N-TERMINAL DOMAIN-CONTAINING PROTEIN"/>
    <property type="match status" value="1"/>
</dbReference>
<feature type="region of interest" description="Disordered" evidence="1">
    <location>
        <begin position="147"/>
        <end position="174"/>
    </location>
</feature>
<dbReference type="Proteomes" id="UP001209878">
    <property type="component" value="Unassembled WGS sequence"/>
</dbReference>
<evidence type="ECO:0000313" key="3">
    <source>
        <dbReference type="Proteomes" id="UP001209878"/>
    </source>
</evidence>
<reference evidence="2" key="1">
    <citation type="journal article" date="2023" name="Mol. Biol. Evol.">
        <title>Third-Generation Sequencing Reveals the Adaptive Role of the Epigenome in Three Deep-Sea Polychaetes.</title>
        <authorList>
            <person name="Perez M."/>
            <person name="Aroh O."/>
            <person name="Sun Y."/>
            <person name="Lan Y."/>
            <person name="Juniper S.K."/>
            <person name="Young C.R."/>
            <person name="Angers B."/>
            <person name="Qian P.Y."/>
        </authorList>
    </citation>
    <scope>NUCLEOTIDE SEQUENCE</scope>
    <source>
        <strain evidence="2">R07B-5</strain>
    </source>
</reference>
<name>A0AAD9PFQ4_RIDPI</name>
<dbReference type="PANTHER" id="PTHR22896">
    <property type="entry name" value="CDK5 AND ABL1 ENZYME SUBSTRATE 1"/>
    <property type="match status" value="1"/>
</dbReference>
<protein>
    <submittedName>
        <fullName evidence="2">Uncharacterized protein</fullName>
    </submittedName>
</protein>
<evidence type="ECO:0000256" key="1">
    <source>
        <dbReference type="SAM" id="MobiDB-lite"/>
    </source>
</evidence>
<dbReference type="InterPro" id="IPR012388">
    <property type="entry name" value="CABLES1/2"/>
</dbReference>
<accession>A0AAD9PFQ4</accession>
<evidence type="ECO:0000313" key="2">
    <source>
        <dbReference type="EMBL" id="KAK2193979.1"/>
    </source>
</evidence>
<sequence length="355" mass="39104">MATPARGRYRSRRRVAAFNFLSNISLDGTHRDTKYDMFNKRGIFETAALPEQSPKRDETPVQPTNTATLLSTTTAVIEHTGDVGCKGRSAVGIAKSREWICANTVSDLFEIMTSAAESCDKATDSTPPKRHRACSYSGERRHITRQKRLHSCSISGDDTSTDTNKDSDTPNVSTDYLKPSSSIAMATRTRQYSASSSSSVGSVAKLVTREVYFIKPDKDRVFKKERVVLISGRQSPFVIYSSLPYCKRTQNVAQLDHPDGGRLRRSSISGSVNITDNLMTLGLQSVADGQYISYSQFLVPSRGRQFRKMLSQDGGSLLQPIAETVQSSPGAVTLYISILYSCGRFPMLPIPQRSG</sequence>
<organism evidence="2 3">
    <name type="scientific">Ridgeia piscesae</name>
    <name type="common">Tubeworm</name>
    <dbReference type="NCBI Taxonomy" id="27915"/>
    <lineage>
        <taxon>Eukaryota</taxon>
        <taxon>Metazoa</taxon>
        <taxon>Spiralia</taxon>
        <taxon>Lophotrochozoa</taxon>
        <taxon>Annelida</taxon>
        <taxon>Polychaeta</taxon>
        <taxon>Sedentaria</taxon>
        <taxon>Canalipalpata</taxon>
        <taxon>Sabellida</taxon>
        <taxon>Siboglinidae</taxon>
        <taxon>Ridgeia</taxon>
    </lineage>
</organism>
<keyword evidence="3" id="KW-1185">Reference proteome</keyword>
<proteinExistence type="predicted"/>
<gene>
    <name evidence="2" type="ORF">NP493_4g12027</name>
</gene>
<comment type="caution">
    <text evidence="2">The sequence shown here is derived from an EMBL/GenBank/DDBJ whole genome shotgun (WGS) entry which is preliminary data.</text>
</comment>